<evidence type="ECO:0000313" key="8">
    <source>
        <dbReference type="EMBL" id="OHS98243.1"/>
    </source>
</evidence>
<keyword evidence="9" id="KW-1185">Reference proteome</keyword>
<dbReference type="InterPro" id="IPR000421">
    <property type="entry name" value="FA58C"/>
</dbReference>
<evidence type="ECO:0000259" key="7">
    <source>
        <dbReference type="Pfam" id="PF01120"/>
    </source>
</evidence>
<evidence type="ECO:0000256" key="2">
    <source>
        <dbReference type="ARBA" id="ARBA00012662"/>
    </source>
</evidence>
<comment type="similarity">
    <text evidence="1">Belongs to the glycosyl hydrolase 29 family.</text>
</comment>
<name>A0A1J4JKZ3_9EUKA</name>
<evidence type="ECO:0000256" key="5">
    <source>
        <dbReference type="ARBA" id="ARBA00023295"/>
    </source>
</evidence>
<dbReference type="RefSeq" id="XP_068351380.1">
    <property type="nucleotide sequence ID" value="XM_068510231.1"/>
</dbReference>
<feature type="domain" description="F5/8 type C" evidence="6">
    <location>
        <begin position="370"/>
        <end position="471"/>
    </location>
</feature>
<dbReference type="SUPFAM" id="SSF49785">
    <property type="entry name" value="Galactose-binding domain-like"/>
    <property type="match status" value="1"/>
</dbReference>
<feature type="domain" description="Glycoside hydrolase family 29 N-terminal" evidence="7">
    <location>
        <begin position="60"/>
        <end position="345"/>
    </location>
</feature>
<dbReference type="GO" id="GO:0004560">
    <property type="term" value="F:alpha-L-fucosidase activity"/>
    <property type="evidence" value="ECO:0007669"/>
    <property type="project" value="UniProtKB-EC"/>
</dbReference>
<dbReference type="Proteomes" id="UP000179807">
    <property type="component" value="Unassembled WGS sequence"/>
</dbReference>
<dbReference type="EMBL" id="MLAK01001068">
    <property type="protein sequence ID" value="OHS98243.1"/>
    <property type="molecule type" value="Genomic_DNA"/>
</dbReference>
<dbReference type="InterPro" id="IPR008979">
    <property type="entry name" value="Galactose-bd-like_sf"/>
</dbReference>
<evidence type="ECO:0000256" key="4">
    <source>
        <dbReference type="ARBA" id="ARBA00022801"/>
    </source>
</evidence>
<dbReference type="OrthoDB" id="6039950at2759"/>
<dbReference type="GO" id="GO:0006004">
    <property type="term" value="P:fucose metabolic process"/>
    <property type="evidence" value="ECO:0007669"/>
    <property type="project" value="TreeGrafter"/>
</dbReference>
<dbReference type="Gene3D" id="2.60.120.260">
    <property type="entry name" value="Galactose-binding domain-like"/>
    <property type="match status" value="2"/>
</dbReference>
<keyword evidence="4" id="KW-0378">Hydrolase</keyword>
<dbReference type="Pfam" id="PF00754">
    <property type="entry name" value="F5_F8_type_C"/>
    <property type="match status" value="1"/>
</dbReference>
<keyword evidence="5" id="KW-0326">Glycosidase</keyword>
<reference evidence="8" key="1">
    <citation type="submission" date="2016-10" db="EMBL/GenBank/DDBJ databases">
        <authorList>
            <person name="Benchimol M."/>
            <person name="Almeida L.G."/>
            <person name="Vasconcelos A.T."/>
            <person name="Perreira-Neves A."/>
            <person name="Rosa I.A."/>
            <person name="Tasca T."/>
            <person name="Bogo M.R."/>
            <person name="de Souza W."/>
        </authorList>
    </citation>
    <scope>NUCLEOTIDE SEQUENCE [LARGE SCALE GENOMIC DNA]</scope>
    <source>
        <strain evidence="8">K</strain>
    </source>
</reference>
<evidence type="ECO:0000313" key="9">
    <source>
        <dbReference type="Proteomes" id="UP000179807"/>
    </source>
</evidence>
<dbReference type="VEuPathDB" id="TrichDB:TRFO_35400"/>
<dbReference type="AlphaFoldDB" id="A0A1J4JKZ3"/>
<dbReference type="InterPro" id="IPR000933">
    <property type="entry name" value="Glyco_hydro_29"/>
</dbReference>
<gene>
    <name evidence="8" type="primary">FUC1</name>
    <name evidence="8" type="ORF">TRFO_35400</name>
</gene>
<dbReference type="Pfam" id="PF01120">
    <property type="entry name" value="Alpha_L_fucos"/>
    <property type="match status" value="1"/>
</dbReference>
<dbReference type="InterPro" id="IPR057739">
    <property type="entry name" value="Glyco_hydro_29_N"/>
</dbReference>
<sequence length="594" mass="67028">MLSYFLLFSNFAISAPPPPLWGPAPKDIQYQYHTEEMSAFIHYGMNTYTGIEWGDGSEDPNLFKPTNLDTDQWVSVLKRAGFKRLIMVGRHHDGFCNWKTKFSNHSVNLSVDFQLISQFLHQSGDVLEEVSKSCTKFNVDMGLYLSPWDVNSSYYGDEVLYNEYYMNQLDEILNSNKRYGNNGKIVEVWMDGAKGEGSKAQIYWFSKWFELIRKHQPECVIWSGHGSEVRWIGNEKGIAGEPCWDRFDLDNQIACADKLPTCDPNLQDPNTGLATGQNYSVGECDVSITNGWFWKSGKVPKTMKELASIYFTSVARGQILLLNVPPNTEGKMPEDMSNNALQLGRDIWESFSLDFVRQNGVKFSATNTRESDTNMFSPENVADGTNKTYWTMDDDKTTGSITIDFGRFRTFDIISIREHIHLGQRIARASVDYHTNDGWKTLSTITTIGYHRIIRLDPVSADMIRVNILESQAVPLIQNIEVFLSVGSISQKVVPPDSVTEIPNSQFTKTGTWKDSDDGITNDKSGSSLEAKFTGTRCFVIGTIDPKYGKLNIFIDNQQVATIDCAITSTAVSLASTRITKSVLYQYDGEMIIH</sequence>
<dbReference type="PANTHER" id="PTHR10030">
    <property type="entry name" value="ALPHA-L-FUCOSIDASE"/>
    <property type="match status" value="1"/>
</dbReference>
<dbReference type="Gene3D" id="3.20.20.80">
    <property type="entry name" value="Glycosidases"/>
    <property type="match status" value="1"/>
</dbReference>
<dbReference type="GeneID" id="94844935"/>
<protein>
    <recommendedName>
        <fullName evidence="2">alpha-L-fucosidase</fullName>
        <ecNumber evidence="2">3.2.1.51</ecNumber>
    </recommendedName>
</protein>
<dbReference type="EC" id="3.2.1.51" evidence="2"/>
<organism evidence="8 9">
    <name type="scientific">Tritrichomonas foetus</name>
    <dbReference type="NCBI Taxonomy" id="1144522"/>
    <lineage>
        <taxon>Eukaryota</taxon>
        <taxon>Metamonada</taxon>
        <taxon>Parabasalia</taxon>
        <taxon>Tritrichomonadida</taxon>
        <taxon>Tritrichomonadidae</taxon>
        <taxon>Tritrichomonas</taxon>
    </lineage>
</organism>
<dbReference type="GO" id="GO:0005764">
    <property type="term" value="C:lysosome"/>
    <property type="evidence" value="ECO:0007669"/>
    <property type="project" value="TreeGrafter"/>
</dbReference>
<proteinExistence type="inferred from homology"/>
<dbReference type="GO" id="GO:0016139">
    <property type="term" value="P:glycoside catabolic process"/>
    <property type="evidence" value="ECO:0007669"/>
    <property type="project" value="TreeGrafter"/>
</dbReference>
<dbReference type="PANTHER" id="PTHR10030:SF37">
    <property type="entry name" value="ALPHA-L-FUCOSIDASE-RELATED"/>
    <property type="match status" value="1"/>
</dbReference>
<dbReference type="InterPro" id="IPR017853">
    <property type="entry name" value="GH"/>
</dbReference>
<evidence type="ECO:0000259" key="6">
    <source>
        <dbReference type="Pfam" id="PF00754"/>
    </source>
</evidence>
<dbReference type="SUPFAM" id="SSF51445">
    <property type="entry name" value="(Trans)glycosidases"/>
    <property type="match status" value="1"/>
</dbReference>
<accession>A0A1J4JKZ3</accession>
<dbReference type="SMART" id="SM00812">
    <property type="entry name" value="Alpha_L_fucos"/>
    <property type="match status" value="1"/>
</dbReference>
<comment type="caution">
    <text evidence="8">The sequence shown here is derived from an EMBL/GenBank/DDBJ whole genome shotgun (WGS) entry which is preliminary data.</text>
</comment>
<keyword evidence="3" id="KW-0732">Signal</keyword>
<evidence type="ECO:0000256" key="1">
    <source>
        <dbReference type="ARBA" id="ARBA00007951"/>
    </source>
</evidence>
<evidence type="ECO:0000256" key="3">
    <source>
        <dbReference type="ARBA" id="ARBA00022729"/>
    </source>
</evidence>